<evidence type="ECO:0000313" key="1">
    <source>
        <dbReference type="EMBL" id="OGF54495.1"/>
    </source>
</evidence>
<accession>A0A1F5UTM7</accession>
<dbReference type="Proteomes" id="UP000179157">
    <property type="component" value="Unassembled WGS sequence"/>
</dbReference>
<dbReference type="EMBL" id="MFGX01000078">
    <property type="protein sequence ID" value="OGF54495.1"/>
    <property type="molecule type" value="Genomic_DNA"/>
</dbReference>
<organism evidence="1 2">
    <name type="scientific">Fraserbacteria sp. (strain RBG_16_55_9)</name>
    <dbReference type="NCBI Taxonomy" id="1817864"/>
    <lineage>
        <taxon>Bacteria</taxon>
        <taxon>Candidatus Fraseribacteriota</taxon>
    </lineage>
</organism>
<sequence>MTIKAREFDTVVAKFGLETRDAKDRLAWLEHEGQIVVRTKRSYTSSGEDLPYQDQIRQQLKLNEDQLREAIRCTFTRDDYIAHLKSKGVI</sequence>
<proteinExistence type="predicted"/>
<dbReference type="AlphaFoldDB" id="A0A1F5UTM7"/>
<comment type="caution">
    <text evidence="1">The sequence shown here is derived from an EMBL/GenBank/DDBJ whole genome shotgun (WGS) entry which is preliminary data.</text>
</comment>
<gene>
    <name evidence="1" type="ORF">A2Z21_07245</name>
</gene>
<reference evidence="1 2" key="1">
    <citation type="journal article" date="2016" name="Nat. Commun.">
        <title>Thousands of microbial genomes shed light on interconnected biogeochemical processes in an aquifer system.</title>
        <authorList>
            <person name="Anantharaman K."/>
            <person name="Brown C.T."/>
            <person name="Hug L.A."/>
            <person name="Sharon I."/>
            <person name="Castelle C.J."/>
            <person name="Probst A.J."/>
            <person name="Thomas B.C."/>
            <person name="Singh A."/>
            <person name="Wilkins M.J."/>
            <person name="Karaoz U."/>
            <person name="Brodie E.L."/>
            <person name="Williams K.H."/>
            <person name="Hubbard S.S."/>
            <person name="Banfield J.F."/>
        </authorList>
    </citation>
    <scope>NUCLEOTIDE SEQUENCE [LARGE SCALE GENOMIC DNA]</scope>
    <source>
        <strain evidence="2">RBG_16_55_9</strain>
    </source>
</reference>
<evidence type="ECO:0000313" key="2">
    <source>
        <dbReference type="Proteomes" id="UP000179157"/>
    </source>
</evidence>
<name>A0A1F5UTM7_FRAXR</name>
<dbReference type="STRING" id="1817864.A2Z21_07245"/>
<protein>
    <submittedName>
        <fullName evidence="1">Uncharacterized protein</fullName>
    </submittedName>
</protein>